<evidence type="ECO:0000313" key="1">
    <source>
        <dbReference type="EMBL" id="CCX05618.1"/>
    </source>
</evidence>
<accession>U4KVJ9</accession>
<reference evidence="1 2" key="1">
    <citation type="journal article" date="2013" name="PLoS Genet.">
        <title>The genome and development-dependent transcriptomes of Pyronema confluens: a window into fungal evolution.</title>
        <authorList>
            <person name="Traeger S."/>
            <person name="Altegoer F."/>
            <person name="Freitag M."/>
            <person name="Gabaldon T."/>
            <person name="Kempken F."/>
            <person name="Kumar A."/>
            <person name="Marcet-Houben M."/>
            <person name="Poggeler S."/>
            <person name="Stajich J.E."/>
            <person name="Nowrousian M."/>
        </authorList>
    </citation>
    <scope>NUCLEOTIDE SEQUENCE [LARGE SCALE GENOMIC DNA]</scope>
    <source>
        <strain evidence="2">CBS 100304</strain>
        <tissue evidence="1">Vegetative mycelium</tissue>
    </source>
</reference>
<evidence type="ECO:0000313" key="2">
    <source>
        <dbReference type="Proteomes" id="UP000018144"/>
    </source>
</evidence>
<dbReference type="Proteomes" id="UP000018144">
    <property type="component" value="Unassembled WGS sequence"/>
</dbReference>
<dbReference type="AlphaFoldDB" id="U4KVJ9"/>
<dbReference type="EMBL" id="HF935261">
    <property type="protein sequence ID" value="CCX05618.1"/>
    <property type="molecule type" value="Genomic_DNA"/>
</dbReference>
<dbReference type="OrthoDB" id="10546363at2759"/>
<protein>
    <submittedName>
        <fullName evidence="1">Uncharacterized protein</fullName>
    </submittedName>
</protein>
<name>U4KVJ9_PYROM</name>
<keyword evidence="2" id="KW-1185">Reference proteome</keyword>
<gene>
    <name evidence="1" type="ORF">PCON_05205</name>
</gene>
<proteinExistence type="predicted"/>
<organism evidence="1 2">
    <name type="scientific">Pyronema omphalodes (strain CBS 100304)</name>
    <name type="common">Pyronema confluens</name>
    <dbReference type="NCBI Taxonomy" id="1076935"/>
    <lineage>
        <taxon>Eukaryota</taxon>
        <taxon>Fungi</taxon>
        <taxon>Dikarya</taxon>
        <taxon>Ascomycota</taxon>
        <taxon>Pezizomycotina</taxon>
        <taxon>Pezizomycetes</taxon>
        <taxon>Pezizales</taxon>
        <taxon>Pyronemataceae</taxon>
        <taxon>Pyronema</taxon>
    </lineage>
</organism>
<sequence length="125" mass="13922">MVGGYFPGNIYRSAEPGHAELKKANLVKQNETMRARLPQVHLEMVACSIFSKGENWKIRVVRLNAGDKNESPGKEEEVVVEGKIAVDYECENDDGKIADIQPLTASFYDMQPESDESDDSDESDV</sequence>